<dbReference type="SUPFAM" id="SSF55874">
    <property type="entry name" value="ATPase domain of HSP90 chaperone/DNA topoisomerase II/histidine kinase"/>
    <property type="match status" value="1"/>
</dbReference>
<proteinExistence type="predicted"/>
<dbReference type="CDD" id="cd00082">
    <property type="entry name" value="HisKA"/>
    <property type="match status" value="1"/>
</dbReference>
<dbReference type="InterPro" id="IPR005467">
    <property type="entry name" value="His_kinase_dom"/>
</dbReference>
<evidence type="ECO:0000256" key="6">
    <source>
        <dbReference type="ARBA" id="ARBA00022777"/>
    </source>
</evidence>
<dbReference type="Pfam" id="PF25323">
    <property type="entry name" value="6TM_PilS"/>
    <property type="match status" value="1"/>
</dbReference>
<evidence type="ECO:0000256" key="8">
    <source>
        <dbReference type="ARBA" id="ARBA00023012"/>
    </source>
</evidence>
<evidence type="ECO:0000259" key="11">
    <source>
        <dbReference type="PROSITE" id="PS50112"/>
    </source>
</evidence>
<dbReference type="InterPro" id="IPR036890">
    <property type="entry name" value="HATPase_C_sf"/>
</dbReference>
<evidence type="ECO:0000256" key="4">
    <source>
        <dbReference type="ARBA" id="ARBA00022679"/>
    </source>
</evidence>
<keyword evidence="9" id="KW-1133">Transmembrane helix</keyword>
<dbReference type="SUPFAM" id="SSF47384">
    <property type="entry name" value="Homodimeric domain of signal transducing histidine kinase"/>
    <property type="match status" value="1"/>
</dbReference>
<accession>A0A1B9F8W6</accession>
<evidence type="ECO:0000256" key="3">
    <source>
        <dbReference type="ARBA" id="ARBA00022553"/>
    </source>
</evidence>
<feature type="transmembrane region" description="Helical" evidence="9">
    <location>
        <begin position="72"/>
        <end position="92"/>
    </location>
</feature>
<dbReference type="EC" id="2.7.13.3" evidence="2"/>
<dbReference type="Gene3D" id="3.30.565.10">
    <property type="entry name" value="Histidine kinase-like ATPase, C-terminal domain"/>
    <property type="match status" value="1"/>
</dbReference>
<dbReference type="Proteomes" id="UP000093080">
    <property type="component" value="Unassembled WGS sequence"/>
</dbReference>
<dbReference type="PROSITE" id="PS50112">
    <property type="entry name" value="PAS"/>
    <property type="match status" value="1"/>
</dbReference>
<name>A0A1B9F8W6_9BACT</name>
<evidence type="ECO:0000313" key="13">
    <source>
        <dbReference type="Proteomes" id="UP000093080"/>
    </source>
</evidence>
<evidence type="ECO:0000259" key="10">
    <source>
        <dbReference type="PROSITE" id="PS50109"/>
    </source>
</evidence>
<dbReference type="Pfam" id="PF02518">
    <property type="entry name" value="HATPase_c"/>
    <property type="match status" value="1"/>
</dbReference>
<dbReference type="InterPro" id="IPR004358">
    <property type="entry name" value="Sig_transdc_His_kin-like_C"/>
</dbReference>
<evidence type="ECO:0000313" key="12">
    <source>
        <dbReference type="EMBL" id="OCC16359.1"/>
    </source>
</evidence>
<dbReference type="STRING" id="1156395.DBT_0176"/>
<dbReference type="OrthoDB" id="9773941at2"/>
<dbReference type="PANTHER" id="PTHR43065:SF10">
    <property type="entry name" value="PEROXIDE STRESS-ACTIVATED HISTIDINE KINASE MAK3"/>
    <property type="match status" value="1"/>
</dbReference>
<gene>
    <name evidence="12" type="ORF">DBT_0176</name>
</gene>
<dbReference type="AlphaFoldDB" id="A0A1B9F8W6"/>
<dbReference type="InterPro" id="IPR003594">
    <property type="entry name" value="HATPase_dom"/>
</dbReference>
<keyword evidence="7" id="KW-0067">ATP-binding</keyword>
<feature type="transmembrane region" description="Helical" evidence="9">
    <location>
        <begin position="12"/>
        <end position="32"/>
    </location>
</feature>
<keyword evidence="5" id="KW-0547">Nucleotide-binding</keyword>
<keyword evidence="9" id="KW-0812">Transmembrane</keyword>
<evidence type="ECO:0000256" key="1">
    <source>
        <dbReference type="ARBA" id="ARBA00000085"/>
    </source>
</evidence>
<sequence>MASYNISPRLFHALTGGRLLILLILLIGTLFFEGFGHELPTGSIYKFSLLLAFAFSVTAIVTIWYKKKRLSLPFVYAYIFTDLLIVAGVVYLTGGTQSPLTFLFMLVILSSCFFEYHLGPNISAIAATIIFILLGAIDAKRLMAPDVLAFTFFTNMAAFWLAALLGSILAKRLLASREEVDRLKAIQDTVLDSLSSGLILIDADGTIIFVNKAALNILNGVIKVQVGMKLRSNWHELWRLKEDAEKDGYLTRYELTLSTQHGEKKIIGMSIFPLLRHNSMEGDEGQYLDTLGYGFIFQDITQLKEQEQRLQRMDRLAALGQMAAGLAHELRNPLASMSGAAQFLAKKGHMDENSKRLLEIIQREAERLDSIAESFLLYARPERVSNEADSDIVVVIEEVLSLLERKKGLPEVIVETEFKVKQRVAVPQGALKQVVLNLLMNAYEAMGEDGGRIRISARHRQDRDDVELIIEDSGSGIEEKDLQRIFDPFYSTKPKGTGLGLAIVHSLVTSWGGEIDVWSQKGEGTRFTITLPMSASLVVL</sequence>
<dbReference type="InterPro" id="IPR000014">
    <property type="entry name" value="PAS"/>
</dbReference>
<dbReference type="Gene3D" id="3.30.450.20">
    <property type="entry name" value="PAS domain"/>
    <property type="match status" value="1"/>
</dbReference>
<feature type="transmembrane region" description="Helical" evidence="9">
    <location>
        <begin position="149"/>
        <end position="170"/>
    </location>
</feature>
<evidence type="ECO:0000256" key="2">
    <source>
        <dbReference type="ARBA" id="ARBA00012438"/>
    </source>
</evidence>
<dbReference type="GO" id="GO:0000155">
    <property type="term" value="F:phosphorelay sensor kinase activity"/>
    <property type="evidence" value="ECO:0007669"/>
    <property type="project" value="InterPro"/>
</dbReference>
<keyword evidence="6" id="KW-0418">Kinase</keyword>
<dbReference type="EMBL" id="MAGO01000001">
    <property type="protein sequence ID" value="OCC16359.1"/>
    <property type="molecule type" value="Genomic_DNA"/>
</dbReference>
<keyword evidence="13" id="KW-1185">Reference proteome</keyword>
<protein>
    <recommendedName>
        <fullName evidence="2">histidine kinase</fullName>
        <ecNumber evidence="2">2.7.13.3</ecNumber>
    </recommendedName>
</protein>
<dbReference type="PRINTS" id="PR00344">
    <property type="entry name" value="BCTRLSENSOR"/>
</dbReference>
<dbReference type="SMART" id="SM00387">
    <property type="entry name" value="HATPase_c"/>
    <property type="match status" value="1"/>
</dbReference>
<dbReference type="InterPro" id="IPR035965">
    <property type="entry name" value="PAS-like_dom_sf"/>
</dbReference>
<feature type="transmembrane region" description="Helical" evidence="9">
    <location>
        <begin position="121"/>
        <end position="137"/>
    </location>
</feature>
<keyword evidence="3" id="KW-0597">Phosphoprotein</keyword>
<evidence type="ECO:0000256" key="7">
    <source>
        <dbReference type="ARBA" id="ARBA00022840"/>
    </source>
</evidence>
<dbReference type="Pfam" id="PF00512">
    <property type="entry name" value="HisKA"/>
    <property type="match status" value="1"/>
</dbReference>
<comment type="caution">
    <text evidence="12">The sequence shown here is derived from an EMBL/GenBank/DDBJ whole genome shotgun (WGS) entry which is preliminary data.</text>
</comment>
<evidence type="ECO:0000256" key="5">
    <source>
        <dbReference type="ARBA" id="ARBA00022741"/>
    </source>
</evidence>
<dbReference type="Gene3D" id="1.10.287.130">
    <property type="match status" value="1"/>
</dbReference>
<dbReference type="RefSeq" id="WP_067615490.1">
    <property type="nucleotide sequence ID" value="NZ_MAGO01000001.1"/>
</dbReference>
<dbReference type="SUPFAM" id="SSF55785">
    <property type="entry name" value="PYP-like sensor domain (PAS domain)"/>
    <property type="match status" value="1"/>
</dbReference>
<feature type="domain" description="PAS" evidence="11">
    <location>
        <begin position="190"/>
        <end position="219"/>
    </location>
</feature>
<dbReference type="PANTHER" id="PTHR43065">
    <property type="entry name" value="SENSOR HISTIDINE KINASE"/>
    <property type="match status" value="1"/>
</dbReference>
<organism evidence="12 13">
    <name type="scientific">Dissulfuribacter thermophilus</name>
    <dbReference type="NCBI Taxonomy" id="1156395"/>
    <lineage>
        <taxon>Bacteria</taxon>
        <taxon>Pseudomonadati</taxon>
        <taxon>Thermodesulfobacteriota</taxon>
        <taxon>Dissulfuribacteria</taxon>
        <taxon>Dissulfuribacterales</taxon>
        <taxon>Dissulfuribacteraceae</taxon>
        <taxon>Dissulfuribacter</taxon>
    </lineage>
</organism>
<dbReference type="PROSITE" id="PS50109">
    <property type="entry name" value="HIS_KIN"/>
    <property type="match status" value="1"/>
</dbReference>
<dbReference type="GO" id="GO:0005524">
    <property type="term" value="F:ATP binding"/>
    <property type="evidence" value="ECO:0007669"/>
    <property type="project" value="UniProtKB-KW"/>
</dbReference>
<evidence type="ECO:0000256" key="9">
    <source>
        <dbReference type="SAM" id="Phobius"/>
    </source>
</evidence>
<dbReference type="SMART" id="SM00388">
    <property type="entry name" value="HisKA"/>
    <property type="match status" value="1"/>
</dbReference>
<dbReference type="InterPro" id="IPR036097">
    <property type="entry name" value="HisK_dim/P_sf"/>
</dbReference>
<dbReference type="InterPro" id="IPR003661">
    <property type="entry name" value="HisK_dim/P_dom"/>
</dbReference>
<keyword evidence="4" id="KW-0808">Transferase</keyword>
<reference evidence="12 13" key="1">
    <citation type="submission" date="2016-06" db="EMBL/GenBank/DDBJ databases">
        <title>Respiratory ammonification of nitrate coupled to the oxidation of elemental sulfur in deep-sea autotrophic thermophilic bacteria.</title>
        <authorList>
            <person name="Slobodkina G.B."/>
            <person name="Mardanov A.V."/>
            <person name="Ravin N.V."/>
            <person name="Frolova A.A."/>
            <person name="Viryasiv M.B."/>
            <person name="Chernyh N.A."/>
            <person name="Bonch-Osmolovskaya E.A."/>
            <person name="Slobodkin A.I."/>
        </authorList>
    </citation>
    <scope>NUCLEOTIDE SEQUENCE [LARGE SCALE GENOMIC DNA]</scope>
    <source>
        <strain evidence="12 13">S69</strain>
    </source>
</reference>
<keyword evidence="9" id="KW-0472">Membrane</keyword>
<dbReference type="Pfam" id="PF13188">
    <property type="entry name" value="PAS_8"/>
    <property type="match status" value="1"/>
</dbReference>
<feature type="transmembrane region" description="Helical" evidence="9">
    <location>
        <begin position="44"/>
        <end position="65"/>
    </location>
</feature>
<keyword evidence="8" id="KW-0902">Two-component regulatory system</keyword>
<dbReference type="CDD" id="cd00130">
    <property type="entry name" value="PAS"/>
    <property type="match status" value="1"/>
</dbReference>
<comment type="catalytic activity">
    <reaction evidence="1">
        <text>ATP + protein L-histidine = ADP + protein N-phospho-L-histidine.</text>
        <dbReference type="EC" id="2.7.13.3"/>
    </reaction>
</comment>
<feature type="domain" description="Histidine kinase" evidence="10">
    <location>
        <begin position="325"/>
        <end position="535"/>
    </location>
</feature>